<dbReference type="Pfam" id="PF01663">
    <property type="entry name" value="Phosphodiest"/>
    <property type="match status" value="1"/>
</dbReference>
<dbReference type="PANTHER" id="PTHR10151">
    <property type="entry name" value="ECTONUCLEOTIDE PYROPHOSPHATASE/PHOSPHODIESTERASE"/>
    <property type="match status" value="1"/>
</dbReference>
<name>A0A6J6BJ44_9ZZZZ</name>
<dbReference type="EMBL" id="CAEZSJ010000064">
    <property type="protein sequence ID" value="CAB4538734.1"/>
    <property type="molecule type" value="Genomic_DNA"/>
</dbReference>
<sequence length="367" mass="39749">MDPRNLAALSNSIFAALGVADTTNELGIADNPGRRECLLLIDGMGAELIKQYGSQFLIFNELEFLPKLDSHFPSTTATNLSSLGTGTLPGVHGMLGYTVRVPRSGEPGRLLNSLKWDDRVDPVIWQKVPTLFERATSEGIQVSHIAAKRYEGSGFTQAALRGAQYLGANQIAEIIENTVIAMQPAKSFSYVYINNLDAAGHDDGVGSEKWLLALSIVADLITGLRDRLPKGTRLWVTADHGMINVGEKIILGQDNNLMTNVNLVGGEPRARHIYVTAGAIAETAALWRESLGAKAEIFTREEAIAANLFGQVTSLDSSERMGDLIAIAKEEVILIDPTRIKEESKMVGHHGGMNAIEVDIPLLTHQN</sequence>
<organism evidence="1">
    <name type="scientific">freshwater metagenome</name>
    <dbReference type="NCBI Taxonomy" id="449393"/>
    <lineage>
        <taxon>unclassified sequences</taxon>
        <taxon>metagenomes</taxon>
        <taxon>ecological metagenomes</taxon>
    </lineage>
</organism>
<reference evidence="1" key="1">
    <citation type="submission" date="2020-05" db="EMBL/GenBank/DDBJ databases">
        <authorList>
            <person name="Chiriac C."/>
            <person name="Salcher M."/>
            <person name="Ghai R."/>
            <person name="Kavagutti S V."/>
        </authorList>
    </citation>
    <scope>NUCLEOTIDE SEQUENCE</scope>
</reference>
<dbReference type="InterPro" id="IPR002591">
    <property type="entry name" value="Phosphodiest/P_Trfase"/>
</dbReference>
<gene>
    <name evidence="1" type="ORF">UFOPK1425_00449</name>
    <name evidence="2" type="ORF">UFOPK1842_00338</name>
</gene>
<dbReference type="Gene3D" id="3.40.720.10">
    <property type="entry name" value="Alkaline Phosphatase, subunit A"/>
    <property type="match status" value="1"/>
</dbReference>
<proteinExistence type="predicted"/>
<dbReference type="EMBL" id="CAEZUQ010000025">
    <property type="protein sequence ID" value="CAB4603509.1"/>
    <property type="molecule type" value="Genomic_DNA"/>
</dbReference>
<protein>
    <submittedName>
        <fullName evidence="1">Unannotated protein</fullName>
    </submittedName>
</protein>
<evidence type="ECO:0000313" key="1">
    <source>
        <dbReference type="EMBL" id="CAB4538734.1"/>
    </source>
</evidence>
<dbReference type="AlphaFoldDB" id="A0A6J6BJ44"/>
<dbReference type="SUPFAM" id="SSF53649">
    <property type="entry name" value="Alkaline phosphatase-like"/>
    <property type="match status" value="1"/>
</dbReference>
<dbReference type="GO" id="GO:0016787">
    <property type="term" value="F:hydrolase activity"/>
    <property type="evidence" value="ECO:0007669"/>
    <property type="project" value="UniProtKB-ARBA"/>
</dbReference>
<evidence type="ECO:0000313" key="2">
    <source>
        <dbReference type="EMBL" id="CAB4603509.1"/>
    </source>
</evidence>
<dbReference type="InterPro" id="IPR017850">
    <property type="entry name" value="Alkaline_phosphatase_core_sf"/>
</dbReference>
<dbReference type="PANTHER" id="PTHR10151:SF120">
    <property type="entry name" value="BIS(5'-ADENOSYL)-TRIPHOSPHATASE"/>
    <property type="match status" value="1"/>
</dbReference>
<accession>A0A6J6BJ44</accession>